<dbReference type="Proteomes" id="UP000281028">
    <property type="component" value="Unassembled WGS sequence"/>
</dbReference>
<gene>
    <name evidence="2" type="ORF">ECE50_007225</name>
</gene>
<name>A0A433WNA8_9BACT</name>
<sequence>MEKHLSDISREDFNWLTGSYGKDGGYSHIDSKEGVIHEIFKDKILIGTDFLNCASYELSFPQGELHIRKSRLDNYKLHEKAVLIADEMLEEDNEELGQRWHALLRELKLLEKLSQLDNTHEQLAQLYLDIFEEEEAEEQIANLPDVVPPNVMAIWDELQVALQQTGNLAEFEWKELSDEGIYALNQLAPVVAAGATIEAPDDIEYENIIAADDFAKAWLDYVNVQLEDVELKIVAIGPVLDEYQSFSCFPMQDFRLANALLKMEELGLVCFF</sequence>
<evidence type="ECO:0000313" key="2">
    <source>
        <dbReference type="EMBL" id="NSL86615.1"/>
    </source>
</evidence>
<dbReference type="EMBL" id="RIAR02000001">
    <property type="protein sequence ID" value="NSL86615.1"/>
    <property type="molecule type" value="Genomic_DNA"/>
</dbReference>
<evidence type="ECO:0000313" key="3">
    <source>
        <dbReference type="Proteomes" id="UP000281028"/>
    </source>
</evidence>
<reference evidence="2" key="1">
    <citation type="submission" date="2020-05" db="EMBL/GenBank/DDBJ databases">
        <title>Chitinophaga laudate sp. nov., isolated from a tropical peat swamp.</title>
        <authorList>
            <person name="Goh C.B.S."/>
            <person name="Lee M.S."/>
            <person name="Parimannan S."/>
            <person name="Pasbakhsh P."/>
            <person name="Yule C.M."/>
            <person name="Rajandas H."/>
            <person name="Loke S."/>
            <person name="Croft L."/>
            <person name="Tan J.B.L."/>
        </authorList>
    </citation>
    <scope>NUCLEOTIDE SEQUENCE</scope>
    <source>
        <strain evidence="2">Mgbs1</strain>
    </source>
</reference>
<organism evidence="2 3">
    <name type="scientific">Chitinophaga solisilvae</name>
    <dbReference type="NCBI Taxonomy" id="1233460"/>
    <lineage>
        <taxon>Bacteria</taxon>
        <taxon>Pseudomonadati</taxon>
        <taxon>Bacteroidota</taxon>
        <taxon>Chitinophagia</taxon>
        <taxon>Chitinophagales</taxon>
        <taxon>Chitinophagaceae</taxon>
        <taxon>Chitinophaga</taxon>
    </lineage>
</organism>
<comment type="caution">
    <text evidence="2">The sequence shown here is derived from an EMBL/GenBank/DDBJ whole genome shotgun (WGS) entry which is preliminary data.</text>
</comment>
<protein>
    <recommendedName>
        <fullName evidence="1">DUF6630 domain-containing protein</fullName>
    </recommendedName>
</protein>
<keyword evidence="3" id="KW-1185">Reference proteome</keyword>
<dbReference type="InterPro" id="IPR046582">
    <property type="entry name" value="DUF6630"/>
</dbReference>
<dbReference type="Pfam" id="PF20335">
    <property type="entry name" value="DUF6630"/>
    <property type="match status" value="1"/>
</dbReference>
<evidence type="ECO:0000259" key="1">
    <source>
        <dbReference type="Pfam" id="PF20335"/>
    </source>
</evidence>
<dbReference type="AlphaFoldDB" id="A0A433WNA8"/>
<accession>A0A433WNA8</accession>
<proteinExistence type="predicted"/>
<dbReference type="RefSeq" id="WP_127035302.1">
    <property type="nucleotide sequence ID" value="NZ_JAABOK010000001.1"/>
</dbReference>
<feature type="domain" description="DUF6630" evidence="1">
    <location>
        <begin position="108"/>
        <end position="266"/>
    </location>
</feature>
<dbReference type="OrthoDB" id="6424958at2"/>